<protein>
    <submittedName>
        <fullName evidence="5">Uncharacterized protein</fullName>
    </submittedName>
</protein>
<dbReference type="STRING" id="246410.J3K488"/>
<feature type="transmembrane region" description="Helical" evidence="2">
    <location>
        <begin position="779"/>
        <end position="798"/>
    </location>
</feature>
<evidence type="ECO:0000256" key="1">
    <source>
        <dbReference type="SAM" id="MobiDB-lite"/>
    </source>
</evidence>
<organism evidence="5 6">
    <name type="scientific">Coccidioides immitis (strain RS)</name>
    <name type="common">Valley fever fungus</name>
    <dbReference type="NCBI Taxonomy" id="246410"/>
    <lineage>
        <taxon>Eukaryota</taxon>
        <taxon>Fungi</taxon>
        <taxon>Dikarya</taxon>
        <taxon>Ascomycota</taxon>
        <taxon>Pezizomycotina</taxon>
        <taxon>Eurotiomycetes</taxon>
        <taxon>Eurotiomycetidae</taxon>
        <taxon>Onygenales</taxon>
        <taxon>Onygenaceae</taxon>
        <taxon>Coccidioides</taxon>
    </lineage>
</organism>
<dbReference type="SUPFAM" id="SSF53448">
    <property type="entry name" value="Nucleotide-diphospho-sugar transferases"/>
    <property type="match status" value="1"/>
</dbReference>
<feature type="domain" description="DUF7928" evidence="4">
    <location>
        <begin position="60"/>
        <end position="216"/>
    </location>
</feature>
<dbReference type="OMA" id="HDNNIGW"/>
<evidence type="ECO:0000313" key="5">
    <source>
        <dbReference type="EMBL" id="EAS29095.3"/>
    </source>
</evidence>
<dbReference type="Gene3D" id="3.90.550.10">
    <property type="entry name" value="Spore Coat Polysaccharide Biosynthesis Protein SpsA, Chain A"/>
    <property type="match status" value="1"/>
</dbReference>
<dbReference type="PANTHER" id="PTHR35408">
    <property type="entry name" value="CHROMOSOME 15, WHOLE GENOME SHOTGUN SEQUENCE"/>
    <property type="match status" value="1"/>
</dbReference>
<dbReference type="KEGG" id="cim:CIMG_07841"/>
<dbReference type="OrthoDB" id="38531at2759"/>
<dbReference type="RefSeq" id="XP_001240678.2">
    <property type="nucleotide sequence ID" value="XM_001240677.2"/>
</dbReference>
<dbReference type="GeneID" id="4560354"/>
<name>J3K488_COCIM</name>
<dbReference type="Pfam" id="PF25550">
    <property type="entry name" value="DUF7928"/>
    <property type="match status" value="1"/>
</dbReference>
<evidence type="ECO:0000259" key="4">
    <source>
        <dbReference type="Pfam" id="PF25550"/>
    </source>
</evidence>
<feature type="transmembrane region" description="Helical" evidence="2">
    <location>
        <begin position="282"/>
        <end position="304"/>
    </location>
</feature>
<sequence>MFWRSAKSDNLESTQPSAQVSTENVSPRLSGCSSAQGTASRPFSQSENRMTIAGIDEDSKYRAIIKYLHARLATNQWYSLPTDPTVEYHGLLLRKSRGSYISEPENVHPLLLAAVQKINVSVAFTMSTETTRIILSLLQPNQTELVLPNGFQVQVIDSLADIACSPSSSVKKFQYVAFIREEGFLLVWHDELDKILLHAEDVESKLLSFICGTSTSVFASSIPRYPLQRSPLHSAANSTHQFTTRRSKEAGDVVNQTSSPPDEEAANPVESLDRPVALTSSIFVGLGACLIIVLILGFGVSNLVLQVLVDGKWSRLGLLATIPVFMLFSVFFVIVIFTDIFQAIGPIKTLKTNSRFYSALRPDLAQAYSLGFKPPRLTIQMPVYTESLNGVIIPTITSLKAAISHYESHGGELSISILLTFRYLTGNVSSGAATIFVNDDGLAYLSEEEREDRINYYHDNNIGWVARPRNNEDGYIRKGKFKKASNMNFALNISNKVEDKLLGMLSETLETTDMVDVGREELFYQLALEEVLASDSRVKAAGDIRIGEAILIVDSDTRVPVDCLLYGAAEMFLNPEVAIIQHSTGVMQVSEDYFENGITFFTNLIYSAIRFAVGSGETAPFVGHNAFLRWQAVQSVGKQDDGYVAYWSESHVSEDFDIALRLQIAGNIVRLASYHGDEFKEGVSLTIYDELARWEKYAYGCNELVFNPIYTWIYKGPFTRLFMTFLWCNLQLSSKITILGYISSYYALASGFPLTVMNYFLVGWLNGSLDKFYLESWKVFLGLILVFPLLGNICLAIIRYRLAEKSLWGALLENFKWAPMMAIFFGGISFHISLAILSQMFRVNMEWGATAKEKVDSNFFKEMPKIFKSFKWMYAVVLPLIGGMVYLGCFAPRGWEITEIAAVVPLSVTLASHALLPLLLNPSLMIFNY</sequence>
<proteinExistence type="predicted"/>
<evidence type="ECO:0000259" key="3">
    <source>
        <dbReference type="Pfam" id="PF13632"/>
    </source>
</evidence>
<reference evidence="6" key="1">
    <citation type="journal article" date="2009" name="Genome Res.">
        <title>Comparative genomic analyses of the human fungal pathogens Coccidioides and their relatives.</title>
        <authorList>
            <person name="Sharpton T.J."/>
            <person name="Stajich J.E."/>
            <person name="Rounsley S.D."/>
            <person name="Gardner M.J."/>
            <person name="Wortman J.R."/>
            <person name="Jordar V.S."/>
            <person name="Maiti R."/>
            <person name="Kodira C.D."/>
            <person name="Neafsey D.E."/>
            <person name="Zeng Q."/>
            <person name="Hung C.-Y."/>
            <person name="McMahan C."/>
            <person name="Muszewska A."/>
            <person name="Grynberg M."/>
            <person name="Mandel M.A."/>
            <person name="Kellner E.M."/>
            <person name="Barker B.M."/>
            <person name="Galgiani J.N."/>
            <person name="Orbach M.J."/>
            <person name="Kirkland T.N."/>
            <person name="Cole G.T."/>
            <person name="Henn M.R."/>
            <person name="Birren B.W."/>
            <person name="Taylor J.W."/>
        </authorList>
    </citation>
    <scope>NUCLEOTIDE SEQUENCE [LARGE SCALE GENOMIC DNA]</scope>
    <source>
        <strain evidence="6">RS</strain>
    </source>
</reference>
<feature type="transmembrane region" description="Helical" evidence="2">
    <location>
        <begin position="872"/>
        <end position="894"/>
    </location>
</feature>
<keyword evidence="2" id="KW-1133">Transmembrane helix</keyword>
<dbReference type="Pfam" id="PF13632">
    <property type="entry name" value="Glyco_trans_2_3"/>
    <property type="match status" value="1"/>
</dbReference>
<dbReference type="PANTHER" id="PTHR35408:SF2">
    <property type="entry name" value="GLYCOSYLTRANSFERASE 2-LIKE DOMAIN-CONTAINING PROTEIN"/>
    <property type="match status" value="1"/>
</dbReference>
<feature type="transmembrane region" description="Helical" evidence="2">
    <location>
        <begin position="900"/>
        <end position="920"/>
    </location>
</feature>
<dbReference type="EMBL" id="GG704913">
    <property type="protein sequence ID" value="EAS29095.3"/>
    <property type="molecule type" value="Genomic_DNA"/>
</dbReference>
<dbReference type="InParanoid" id="J3K488"/>
<gene>
    <name evidence="5" type="ORF">CIMG_07841</name>
</gene>
<feature type="transmembrane region" description="Helical" evidence="2">
    <location>
        <begin position="818"/>
        <end position="837"/>
    </location>
</feature>
<reference evidence="6" key="2">
    <citation type="journal article" date="2010" name="Genome Res.">
        <title>Population genomic sequencing of Coccidioides fungi reveals recent hybridization and transposon control.</title>
        <authorList>
            <person name="Neafsey D.E."/>
            <person name="Barker B.M."/>
            <person name="Sharpton T.J."/>
            <person name="Stajich J.E."/>
            <person name="Park D.J."/>
            <person name="Whiston E."/>
            <person name="Hung C.-Y."/>
            <person name="McMahan C."/>
            <person name="White J."/>
            <person name="Sykes S."/>
            <person name="Heiman D."/>
            <person name="Young S."/>
            <person name="Zeng Q."/>
            <person name="Abouelleil A."/>
            <person name="Aftuck L."/>
            <person name="Bessette D."/>
            <person name="Brown A."/>
            <person name="FitzGerald M."/>
            <person name="Lui A."/>
            <person name="Macdonald J.P."/>
            <person name="Priest M."/>
            <person name="Orbach M.J."/>
            <person name="Galgiani J.N."/>
            <person name="Kirkland T.N."/>
            <person name="Cole G.T."/>
            <person name="Birren B.W."/>
            <person name="Henn M.R."/>
            <person name="Taylor J.W."/>
            <person name="Rounsley S.D."/>
        </authorList>
    </citation>
    <scope>GENOME REANNOTATION</scope>
    <source>
        <strain evidence="6">RS</strain>
    </source>
</reference>
<evidence type="ECO:0000256" key="2">
    <source>
        <dbReference type="SAM" id="Phobius"/>
    </source>
</evidence>
<feature type="compositionally biased region" description="Polar residues" evidence="1">
    <location>
        <begin position="11"/>
        <end position="45"/>
    </location>
</feature>
<dbReference type="AlphaFoldDB" id="J3K488"/>
<dbReference type="InterPro" id="IPR029044">
    <property type="entry name" value="Nucleotide-diphossugar_trans"/>
</dbReference>
<keyword evidence="2" id="KW-0812">Transmembrane</keyword>
<feature type="region of interest" description="Disordered" evidence="1">
    <location>
        <begin position="1"/>
        <end position="45"/>
    </location>
</feature>
<dbReference type="InterPro" id="IPR001173">
    <property type="entry name" value="Glyco_trans_2-like"/>
</dbReference>
<evidence type="ECO:0000313" key="6">
    <source>
        <dbReference type="Proteomes" id="UP000001261"/>
    </source>
</evidence>
<feature type="transmembrane region" description="Helical" evidence="2">
    <location>
        <begin position="745"/>
        <end position="767"/>
    </location>
</feature>
<dbReference type="VEuPathDB" id="FungiDB:CIMG_07841"/>
<keyword evidence="6" id="KW-1185">Reference proteome</keyword>
<feature type="transmembrane region" description="Helical" evidence="2">
    <location>
        <begin position="316"/>
        <end position="337"/>
    </location>
</feature>
<keyword evidence="2" id="KW-0472">Membrane</keyword>
<dbReference type="InterPro" id="IPR057688">
    <property type="entry name" value="DUF7928"/>
</dbReference>
<accession>J3K488</accession>
<dbReference type="Proteomes" id="UP000001261">
    <property type="component" value="Unassembled WGS sequence"/>
</dbReference>
<feature type="domain" description="Glycosyltransferase 2-like" evidence="3">
    <location>
        <begin position="550"/>
        <end position="761"/>
    </location>
</feature>
<feature type="compositionally biased region" description="Basic and acidic residues" evidence="1">
    <location>
        <begin position="1"/>
        <end position="10"/>
    </location>
</feature>
<feature type="region of interest" description="Disordered" evidence="1">
    <location>
        <begin position="242"/>
        <end position="268"/>
    </location>
</feature>